<feature type="domain" description="DUF659" evidence="2">
    <location>
        <begin position="1"/>
        <end position="76"/>
    </location>
</feature>
<dbReference type="EMBL" id="JBJUIK010000017">
    <property type="protein sequence ID" value="KAL3497948.1"/>
    <property type="molecule type" value="Genomic_DNA"/>
</dbReference>
<comment type="caution">
    <text evidence="3">The sequence shown here is derived from an EMBL/GenBank/DDBJ whole genome shotgun (WGS) entry which is preliminary data.</text>
</comment>
<protein>
    <recommendedName>
        <fullName evidence="2">DUF659 domain-containing protein</fullName>
    </recommendedName>
</protein>
<dbReference type="SUPFAM" id="SSF53098">
    <property type="entry name" value="Ribonuclease H-like"/>
    <property type="match status" value="1"/>
</dbReference>
<dbReference type="InterPro" id="IPR007021">
    <property type="entry name" value="DUF659"/>
</dbReference>
<dbReference type="Pfam" id="PF04937">
    <property type="entry name" value="DUF659"/>
    <property type="match status" value="1"/>
</dbReference>
<feature type="compositionally biased region" description="Acidic residues" evidence="1">
    <location>
        <begin position="370"/>
        <end position="379"/>
    </location>
</feature>
<evidence type="ECO:0000259" key="2">
    <source>
        <dbReference type="Pfam" id="PF04937"/>
    </source>
</evidence>
<organism evidence="3 4">
    <name type="scientific">Cinchona calisaya</name>
    <dbReference type="NCBI Taxonomy" id="153742"/>
    <lineage>
        <taxon>Eukaryota</taxon>
        <taxon>Viridiplantae</taxon>
        <taxon>Streptophyta</taxon>
        <taxon>Embryophyta</taxon>
        <taxon>Tracheophyta</taxon>
        <taxon>Spermatophyta</taxon>
        <taxon>Magnoliopsida</taxon>
        <taxon>eudicotyledons</taxon>
        <taxon>Gunneridae</taxon>
        <taxon>Pentapetalae</taxon>
        <taxon>asterids</taxon>
        <taxon>lamiids</taxon>
        <taxon>Gentianales</taxon>
        <taxon>Rubiaceae</taxon>
        <taxon>Cinchonoideae</taxon>
        <taxon>Cinchoneae</taxon>
        <taxon>Cinchona</taxon>
    </lineage>
</organism>
<name>A0ABD2XT58_9GENT</name>
<keyword evidence="4" id="KW-1185">Reference proteome</keyword>
<sequence>MLFKLFKEVILSVGVENVVHIVTDNAANYAAAGRLLEREFHTLYWSPCATHCLNLMLQDIGKLEEVSNIVLHASKITKYIYNHCYPLYLMRKHTGGKEIICLAPTRFSTNFIALQSILMQKGALRAMVTSKEWTLSAYVRDCKGKKFVDLVLDSMFCKECATIVQVTKPLVRVLRLVDSDERPSMGYLYASMHKAREELLRRFHKRKKIVYPYLRILDSRWDSQLHKNLQAAGFWLNPAYQYNSLDMSKHKHTTSGLLDVIERYSYGNPVLMSNLTREMKLFRKAEGDFGRVSAIRDRDVMLPRIYTNARGRNYDPIDFEEFGANDTWVLEDEPSNLTEAEMEMFRKELAACTIQGGQENDETLNLDELDTGEEDENNDGDNVGGANETFNVDDVQDHGGTEFGASWEPWR</sequence>
<feature type="region of interest" description="Disordered" evidence="1">
    <location>
        <begin position="370"/>
        <end position="411"/>
    </location>
</feature>
<dbReference type="PANTHER" id="PTHR32166">
    <property type="entry name" value="OSJNBA0013A04.12 PROTEIN"/>
    <property type="match status" value="1"/>
</dbReference>
<proteinExistence type="predicted"/>
<accession>A0ABD2XT58</accession>
<dbReference type="AlphaFoldDB" id="A0ABD2XT58"/>
<reference evidence="3 4" key="1">
    <citation type="submission" date="2024-11" db="EMBL/GenBank/DDBJ databases">
        <title>A near-complete genome assembly of Cinchona calisaya.</title>
        <authorList>
            <person name="Lian D.C."/>
            <person name="Zhao X.W."/>
            <person name="Wei L."/>
        </authorList>
    </citation>
    <scope>NUCLEOTIDE SEQUENCE [LARGE SCALE GENOMIC DNA]</scope>
    <source>
        <tissue evidence="3">Nenye</tissue>
    </source>
</reference>
<evidence type="ECO:0000256" key="1">
    <source>
        <dbReference type="SAM" id="MobiDB-lite"/>
    </source>
</evidence>
<dbReference type="PANTHER" id="PTHR32166:SF88">
    <property type="entry name" value="HAT TRANSPOSON SUPERFAMILY"/>
    <property type="match status" value="1"/>
</dbReference>
<dbReference type="Proteomes" id="UP001630127">
    <property type="component" value="Unassembled WGS sequence"/>
</dbReference>
<evidence type="ECO:0000313" key="3">
    <source>
        <dbReference type="EMBL" id="KAL3497948.1"/>
    </source>
</evidence>
<gene>
    <name evidence="3" type="ORF">ACH5RR_040680</name>
</gene>
<dbReference type="InterPro" id="IPR012337">
    <property type="entry name" value="RNaseH-like_sf"/>
</dbReference>
<evidence type="ECO:0000313" key="4">
    <source>
        <dbReference type="Proteomes" id="UP001630127"/>
    </source>
</evidence>